<dbReference type="PANTHER" id="PTHR43678:SF1">
    <property type="entry name" value="BETA-N-ACETYLHEXOSAMINIDASE"/>
    <property type="match status" value="1"/>
</dbReference>
<protein>
    <recommendedName>
        <fullName evidence="3">Glycoside hydrolase family 20 catalytic domain-containing protein</fullName>
    </recommendedName>
</protein>
<dbReference type="SUPFAM" id="SSF51445">
    <property type="entry name" value="(Trans)glycosidases"/>
    <property type="match status" value="1"/>
</dbReference>
<dbReference type="InterPro" id="IPR052764">
    <property type="entry name" value="GH20_Enzymes"/>
</dbReference>
<accession>A0A1V2UMW6</accession>
<evidence type="ECO:0000259" key="3">
    <source>
        <dbReference type="Pfam" id="PF00728"/>
    </source>
</evidence>
<dbReference type="EMBL" id="MSTR01000001">
    <property type="protein sequence ID" value="ONN44860.1"/>
    <property type="molecule type" value="Genomic_DNA"/>
</dbReference>
<evidence type="ECO:0000313" key="5">
    <source>
        <dbReference type="Proteomes" id="UP000189299"/>
    </source>
</evidence>
<evidence type="ECO:0000313" key="4">
    <source>
        <dbReference type="EMBL" id="ONN44860.1"/>
    </source>
</evidence>
<dbReference type="Proteomes" id="UP000189299">
    <property type="component" value="Unassembled WGS sequence"/>
</dbReference>
<sequence length="338" mass="38194">MKKVLLIDNGRKYFSKEQLIQIIKKASQCRYTAISFALGNNGLRFLLDDMTLTVKGKTYSSQSVKEALIAGTKQYYDDPNGTYLTETEMAELASVAKAENMEVIPLINTLGHMDTILTGMQQLGIEHPCYQTSIRTLDLDNQEAVAFTKALLEKYVSYFSTITNSFNIGCDEFANDLTDGGWRGLQQSGKYRDFVTYTNQLAELVKTYGMIPIVFNDGIYYEEKEQFGRFDQDLVIAYWTAGWDNYHVSSAEFLLDQGHQLVNTNDHWYWVIGRKTSEQGHYSFDTAKNALATISTSTVVSNTELPVMGSMVGIWADEPQAEFVLADLFELLETTVKQ</sequence>
<dbReference type="STRING" id="53346.A5802_001521"/>
<dbReference type="Gene3D" id="3.20.20.80">
    <property type="entry name" value="Glycosidases"/>
    <property type="match status" value="1"/>
</dbReference>
<feature type="domain" description="Glycoside hydrolase family 20 catalytic" evidence="3">
    <location>
        <begin position="5"/>
        <end position="317"/>
    </location>
</feature>
<dbReference type="AlphaFoldDB" id="A0A1V2UMW6"/>
<proteinExistence type="inferred from homology"/>
<organism evidence="4 5">
    <name type="scientific">Enterococcus mundtii</name>
    <dbReference type="NCBI Taxonomy" id="53346"/>
    <lineage>
        <taxon>Bacteria</taxon>
        <taxon>Bacillati</taxon>
        <taxon>Bacillota</taxon>
        <taxon>Bacilli</taxon>
        <taxon>Lactobacillales</taxon>
        <taxon>Enterococcaceae</taxon>
        <taxon>Enterococcus</taxon>
    </lineage>
</organism>
<dbReference type="InterPro" id="IPR017853">
    <property type="entry name" value="GH"/>
</dbReference>
<dbReference type="OrthoDB" id="1098018at2"/>
<comment type="caution">
    <text evidence="4">The sequence shown here is derived from an EMBL/GenBank/DDBJ whole genome shotgun (WGS) entry which is preliminary data.</text>
</comment>
<dbReference type="GO" id="GO:0005975">
    <property type="term" value="P:carbohydrate metabolic process"/>
    <property type="evidence" value="ECO:0007669"/>
    <property type="project" value="InterPro"/>
</dbReference>
<evidence type="ECO:0000256" key="1">
    <source>
        <dbReference type="ARBA" id="ARBA00006285"/>
    </source>
</evidence>
<dbReference type="GO" id="GO:0004563">
    <property type="term" value="F:beta-N-acetylhexosaminidase activity"/>
    <property type="evidence" value="ECO:0007669"/>
    <property type="project" value="UniProtKB-ARBA"/>
</dbReference>
<keyword evidence="2" id="KW-0378">Hydrolase</keyword>
<reference evidence="4 5" key="1">
    <citation type="submission" date="2016-12" db="EMBL/GenBank/DDBJ databases">
        <authorList>
            <person name="Song W.-J."/>
            <person name="Kurnit D.M."/>
        </authorList>
    </citation>
    <scope>NUCLEOTIDE SEQUENCE [LARGE SCALE GENOMIC DNA]</scope>
    <source>
        <strain evidence="4 5">CGB1038-1_S1</strain>
    </source>
</reference>
<dbReference type="Pfam" id="PF00728">
    <property type="entry name" value="Glyco_hydro_20"/>
    <property type="match status" value="1"/>
</dbReference>
<dbReference type="CDD" id="cd06564">
    <property type="entry name" value="GH20_DspB_LnbB-like"/>
    <property type="match status" value="1"/>
</dbReference>
<dbReference type="PANTHER" id="PTHR43678">
    <property type="entry name" value="PUTATIVE (AFU_ORTHOLOGUE AFUA_2G00640)-RELATED"/>
    <property type="match status" value="1"/>
</dbReference>
<evidence type="ECO:0000256" key="2">
    <source>
        <dbReference type="ARBA" id="ARBA00022801"/>
    </source>
</evidence>
<name>A0A1V2UMW6_ENTMU</name>
<dbReference type="InterPro" id="IPR015883">
    <property type="entry name" value="Glyco_hydro_20_cat"/>
</dbReference>
<gene>
    <name evidence="4" type="ORF">BTN92_01630</name>
</gene>
<comment type="similarity">
    <text evidence="1">Belongs to the glycosyl hydrolase 20 family.</text>
</comment>
<dbReference type="RefSeq" id="WP_062804992.1">
    <property type="nucleotide sequence ID" value="NZ_CABMMO010000001.1"/>
</dbReference>